<evidence type="ECO:0000259" key="2">
    <source>
        <dbReference type="Pfam" id="PF07261"/>
    </source>
</evidence>
<accession>A0A430AJI6</accession>
<reference evidence="4 5" key="1">
    <citation type="submission" date="2017-05" db="EMBL/GenBank/DDBJ databases">
        <title>Vagococcus spp. assemblies.</title>
        <authorList>
            <person name="Gulvik C.A."/>
        </authorList>
    </citation>
    <scope>NUCLEOTIDE SEQUENCE [LARGE SCALE GENOMIC DNA]</scope>
    <source>
        <strain evidence="4 5">DSM 24756</strain>
    </source>
</reference>
<dbReference type="InterPro" id="IPR006343">
    <property type="entry name" value="DnaB/C_C"/>
</dbReference>
<dbReference type="InterPro" id="IPR053162">
    <property type="entry name" value="DnaD"/>
</dbReference>
<dbReference type="Gene3D" id="1.10.10.630">
    <property type="entry name" value="DnaD domain-like"/>
    <property type="match status" value="1"/>
</dbReference>
<dbReference type="InterPro" id="IPR034829">
    <property type="entry name" value="DnaD-like_sf"/>
</dbReference>
<dbReference type="Pfam" id="PF07261">
    <property type="entry name" value="DnaB_2"/>
    <property type="match status" value="1"/>
</dbReference>
<dbReference type="OrthoDB" id="9770238at2"/>
<feature type="domain" description="DnaD N-terminal" evidence="3">
    <location>
        <begin position="15"/>
        <end position="113"/>
    </location>
</feature>
<dbReference type="SUPFAM" id="SSF158499">
    <property type="entry name" value="DnaD domain-like"/>
    <property type="match status" value="1"/>
</dbReference>
<comment type="caution">
    <text evidence="4">The sequence shown here is derived from an EMBL/GenBank/DDBJ whole genome shotgun (WGS) entry which is preliminary data.</text>
</comment>
<sequence>MLGLEEYFNAQETSVSNLFFQYYKKLNLNEVELVVFLQLLSFQQKGNNFPDLKIIAEYMNLEIETIFQVIQALISKKMLALETTKDQEGKTKDQYNLTPIFERIAACMAQTNRKMEFQKEKTNTQNLYQLFEREFSRPLSPIELETISLWLDEDQYQPEMIQLALREAVLNQAYSLKYIDRILLTWERRGITTKEQVVQEQKKRKRQILEKELSVEEAEELPQVPLYNWLNPEDN</sequence>
<organism evidence="4 5">
    <name type="scientific">Vagococcus entomophilus</name>
    <dbReference type="NCBI Taxonomy" id="1160095"/>
    <lineage>
        <taxon>Bacteria</taxon>
        <taxon>Bacillati</taxon>
        <taxon>Bacillota</taxon>
        <taxon>Bacilli</taxon>
        <taxon>Lactobacillales</taxon>
        <taxon>Enterococcaceae</taxon>
        <taxon>Vagococcus</taxon>
    </lineage>
</organism>
<evidence type="ECO:0000313" key="5">
    <source>
        <dbReference type="Proteomes" id="UP000288669"/>
    </source>
</evidence>
<dbReference type="InterPro" id="IPR036388">
    <property type="entry name" value="WH-like_DNA-bd_sf"/>
</dbReference>
<dbReference type="PANTHER" id="PTHR37293">
    <property type="entry name" value="PHAGE REPLICATION PROTEIN-RELATED"/>
    <property type="match status" value="1"/>
</dbReference>
<evidence type="ECO:0000313" key="4">
    <source>
        <dbReference type="EMBL" id="RSU08154.1"/>
    </source>
</evidence>
<dbReference type="AlphaFoldDB" id="A0A430AJI6"/>
<gene>
    <name evidence="4" type="ORF">CBF30_02605</name>
</gene>
<proteinExistence type="inferred from homology"/>
<feature type="domain" description="DnaB/C C-terminal" evidence="2">
    <location>
        <begin position="128"/>
        <end position="200"/>
    </location>
</feature>
<evidence type="ECO:0000259" key="3">
    <source>
        <dbReference type="Pfam" id="PF21984"/>
    </source>
</evidence>
<name>A0A430AJI6_9ENTE</name>
<keyword evidence="5" id="KW-1185">Reference proteome</keyword>
<protein>
    <submittedName>
        <fullName evidence="4">DNA replication protein DnaD</fullName>
    </submittedName>
</protein>
<dbReference type="PANTHER" id="PTHR37293:SF6">
    <property type="entry name" value="DNA REPLICATION PROTEIN DNAD"/>
    <property type="match status" value="1"/>
</dbReference>
<comment type="similarity">
    <text evidence="1">Belongs to the DnaB/DnaD family.</text>
</comment>
<dbReference type="EMBL" id="NGJZ01000001">
    <property type="protein sequence ID" value="RSU08154.1"/>
    <property type="molecule type" value="Genomic_DNA"/>
</dbReference>
<dbReference type="RefSeq" id="WP_126822479.1">
    <property type="nucleotide sequence ID" value="NZ_JBHLWU010000001.1"/>
</dbReference>
<dbReference type="Pfam" id="PF21984">
    <property type="entry name" value="DnaD_N"/>
    <property type="match status" value="1"/>
</dbReference>
<dbReference type="Gene3D" id="1.10.10.10">
    <property type="entry name" value="Winged helix-like DNA-binding domain superfamily/Winged helix DNA-binding domain"/>
    <property type="match status" value="1"/>
</dbReference>
<dbReference type="Proteomes" id="UP000288669">
    <property type="component" value="Unassembled WGS sequence"/>
</dbReference>
<dbReference type="NCBIfam" id="TIGR01446">
    <property type="entry name" value="DnaD_dom"/>
    <property type="match status" value="1"/>
</dbReference>
<dbReference type="InterPro" id="IPR053843">
    <property type="entry name" value="DnaD_N"/>
</dbReference>
<evidence type="ECO:0000256" key="1">
    <source>
        <dbReference type="ARBA" id="ARBA00093462"/>
    </source>
</evidence>